<gene>
    <name evidence="1" type="ORF">HELGO_WM3256</name>
</gene>
<name>A0A6S6SWV5_9BACT</name>
<dbReference type="AlphaFoldDB" id="A0A6S6SWV5"/>
<reference evidence="1" key="1">
    <citation type="submission" date="2020-01" db="EMBL/GenBank/DDBJ databases">
        <authorList>
            <person name="Meier V. D."/>
            <person name="Meier V D."/>
        </authorList>
    </citation>
    <scope>NUCLEOTIDE SEQUENCE</scope>
    <source>
        <strain evidence="1">HLG_WM_MAG_01</strain>
    </source>
</reference>
<evidence type="ECO:0000313" key="1">
    <source>
        <dbReference type="EMBL" id="CAA6807071.1"/>
    </source>
</evidence>
<organism evidence="1">
    <name type="scientific">uncultured Sulfurovum sp</name>
    <dbReference type="NCBI Taxonomy" id="269237"/>
    <lineage>
        <taxon>Bacteria</taxon>
        <taxon>Pseudomonadati</taxon>
        <taxon>Campylobacterota</taxon>
        <taxon>Epsilonproteobacteria</taxon>
        <taxon>Campylobacterales</taxon>
        <taxon>Sulfurovaceae</taxon>
        <taxon>Sulfurovum</taxon>
        <taxon>environmental samples</taxon>
    </lineage>
</organism>
<proteinExistence type="predicted"/>
<sequence>MGKLTNKEESFLKSFLEENDCGASTANDFLCDNFSCQNVEDLVEKLDVSAQVIGGFISSLEQKTIISIEERNNDCDLFWIEESFLEAIKDSGQGDVDFREINMELVA</sequence>
<dbReference type="EMBL" id="CACVAS010000047">
    <property type="protein sequence ID" value="CAA6807071.1"/>
    <property type="molecule type" value="Genomic_DNA"/>
</dbReference>
<protein>
    <submittedName>
        <fullName evidence="1">Uncharacterized protein</fullName>
    </submittedName>
</protein>
<accession>A0A6S6SWV5</accession>